<evidence type="ECO:0000313" key="2">
    <source>
        <dbReference type="Proteomes" id="UP001054837"/>
    </source>
</evidence>
<name>A0AAV4WQ80_9ARAC</name>
<organism evidence="1 2">
    <name type="scientific">Caerostris darwini</name>
    <dbReference type="NCBI Taxonomy" id="1538125"/>
    <lineage>
        <taxon>Eukaryota</taxon>
        <taxon>Metazoa</taxon>
        <taxon>Ecdysozoa</taxon>
        <taxon>Arthropoda</taxon>
        <taxon>Chelicerata</taxon>
        <taxon>Arachnida</taxon>
        <taxon>Araneae</taxon>
        <taxon>Araneomorphae</taxon>
        <taxon>Entelegynae</taxon>
        <taxon>Araneoidea</taxon>
        <taxon>Araneidae</taxon>
        <taxon>Caerostris</taxon>
    </lineage>
</organism>
<proteinExistence type="predicted"/>
<dbReference type="AlphaFoldDB" id="A0AAV4WQ80"/>
<comment type="caution">
    <text evidence="1">The sequence shown here is derived from an EMBL/GenBank/DDBJ whole genome shotgun (WGS) entry which is preliminary data.</text>
</comment>
<keyword evidence="2" id="KW-1185">Reference proteome</keyword>
<dbReference type="Proteomes" id="UP001054837">
    <property type="component" value="Unassembled WGS sequence"/>
</dbReference>
<gene>
    <name evidence="1" type="ORF">CDAR_396231</name>
</gene>
<protein>
    <submittedName>
        <fullName evidence="1">Uncharacterized protein</fullName>
    </submittedName>
</protein>
<sequence length="103" mass="11895">MLLIYEGPFEDGIMQLTLSIECVRTLLNSTQKLIPFHQRSPIWMARCDWTEGVNWKAPRRKRRVLIFPQMGPKDNASDLFNYRVQPNLVQSGENGARLSAVFS</sequence>
<evidence type="ECO:0000313" key="1">
    <source>
        <dbReference type="EMBL" id="GIY84065.1"/>
    </source>
</evidence>
<dbReference type="EMBL" id="BPLQ01014882">
    <property type="protein sequence ID" value="GIY84065.1"/>
    <property type="molecule type" value="Genomic_DNA"/>
</dbReference>
<accession>A0AAV4WQ80</accession>
<reference evidence="1 2" key="1">
    <citation type="submission" date="2021-06" db="EMBL/GenBank/DDBJ databases">
        <title>Caerostris darwini draft genome.</title>
        <authorList>
            <person name="Kono N."/>
            <person name="Arakawa K."/>
        </authorList>
    </citation>
    <scope>NUCLEOTIDE SEQUENCE [LARGE SCALE GENOMIC DNA]</scope>
</reference>